<dbReference type="RefSeq" id="XP_040712655.1">
    <property type="nucleotide sequence ID" value="XM_040856592.1"/>
</dbReference>
<proteinExistence type="predicted"/>
<name>A0A1Y2DLX2_9PEZI</name>
<accession>A0A1Y2DLX2</accession>
<dbReference type="InParanoid" id="A0A1Y2DLX2"/>
<evidence type="ECO:0000313" key="2">
    <source>
        <dbReference type="Proteomes" id="UP000193689"/>
    </source>
</evidence>
<protein>
    <submittedName>
        <fullName evidence="1">Uncharacterized protein</fullName>
    </submittedName>
</protein>
<keyword evidence="2" id="KW-1185">Reference proteome</keyword>
<organism evidence="1 2">
    <name type="scientific">Pseudomassariella vexata</name>
    <dbReference type="NCBI Taxonomy" id="1141098"/>
    <lineage>
        <taxon>Eukaryota</taxon>
        <taxon>Fungi</taxon>
        <taxon>Dikarya</taxon>
        <taxon>Ascomycota</taxon>
        <taxon>Pezizomycotina</taxon>
        <taxon>Sordariomycetes</taxon>
        <taxon>Xylariomycetidae</taxon>
        <taxon>Amphisphaeriales</taxon>
        <taxon>Pseudomassariaceae</taxon>
        <taxon>Pseudomassariella</taxon>
    </lineage>
</organism>
<dbReference type="OrthoDB" id="427280at2759"/>
<dbReference type="EMBL" id="MCFJ01000012">
    <property type="protein sequence ID" value="ORY60221.1"/>
    <property type="molecule type" value="Genomic_DNA"/>
</dbReference>
<reference evidence="1 2" key="1">
    <citation type="submission" date="2016-07" db="EMBL/GenBank/DDBJ databases">
        <title>Pervasive Adenine N6-methylation of Active Genes in Fungi.</title>
        <authorList>
            <consortium name="DOE Joint Genome Institute"/>
            <person name="Mondo S.J."/>
            <person name="Dannebaum R.O."/>
            <person name="Kuo R.C."/>
            <person name="Labutti K."/>
            <person name="Haridas S."/>
            <person name="Kuo A."/>
            <person name="Salamov A."/>
            <person name="Ahrendt S.R."/>
            <person name="Lipzen A."/>
            <person name="Sullivan W."/>
            <person name="Andreopoulos W.B."/>
            <person name="Clum A."/>
            <person name="Lindquist E."/>
            <person name="Daum C."/>
            <person name="Ramamoorthy G.K."/>
            <person name="Gryganskyi A."/>
            <person name="Culley D."/>
            <person name="Magnuson J.K."/>
            <person name="James T.Y."/>
            <person name="O'Malley M.A."/>
            <person name="Stajich J.E."/>
            <person name="Spatafora J.W."/>
            <person name="Visel A."/>
            <person name="Grigoriev I.V."/>
        </authorList>
    </citation>
    <scope>NUCLEOTIDE SEQUENCE [LARGE SCALE GENOMIC DNA]</scope>
    <source>
        <strain evidence="1 2">CBS 129021</strain>
    </source>
</reference>
<dbReference type="GeneID" id="63772804"/>
<evidence type="ECO:0000313" key="1">
    <source>
        <dbReference type="EMBL" id="ORY60221.1"/>
    </source>
</evidence>
<comment type="caution">
    <text evidence="1">The sequence shown here is derived from an EMBL/GenBank/DDBJ whole genome shotgun (WGS) entry which is preliminary data.</text>
</comment>
<dbReference type="Proteomes" id="UP000193689">
    <property type="component" value="Unassembled WGS sequence"/>
</dbReference>
<sequence>TDQWLAFGIHEPKKDLKYPLNSNISSQDGYLDIGQVTKLVTKLFNGKLKPTIKSQAIPTVQESAVIKIVGLNYQDVILDNNKDVLIEFLACR</sequence>
<feature type="non-terminal residue" evidence="1">
    <location>
        <position position="1"/>
    </location>
</feature>
<gene>
    <name evidence="1" type="ORF">BCR38DRAFT_350722</name>
</gene>
<dbReference type="STRING" id="1141098.A0A1Y2DLX2"/>
<dbReference type="Gene3D" id="3.40.30.10">
    <property type="entry name" value="Glutaredoxin"/>
    <property type="match status" value="1"/>
</dbReference>
<dbReference type="AlphaFoldDB" id="A0A1Y2DLX2"/>